<evidence type="ECO:0008006" key="3">
    <source>
        <dbReference type="Google" id="ProtNLM"/>
    </source>
</evidence>
<proteinExistence type="predicted"/>
<accession>X0TS02</accession>
<dbReference type="AlphaFoldDB" id="X0TS02"/>
<keyword evidence="1" id="KW-0812">Transmembrane</keyword>
<feature type="transmembrane region" description="Helical" evidence="1">
    <location>
        <begin position="58"/>
        <end position="82"/>
    </location>
</feature>
<evidence type="ECO:0000256" key="1">
    <source>
        <dbReference type="SAM" id="Phobius"/>
    </source>
</evidence>
<sequence>RRFDNEDEIGDAIRKTAPVPGMYVIPHCDPATLKDPAVRAKFERGPIAKINLSANGMFNLGAFLGQWFAFCLVVSILCAALAAQALPPHPGSHAIWHTVGLAALLGYSLGEGTNSIWRAQPWIVSVKYMIDGLVYAIVTAATFAWLWPAA</sequence>
<comment type="caution">
    <text evidence="2">The sequence shown here is derived from an EMBL/GenBank/DDBJ whole genome shotgun (WGS) entry which is preliminary data.</text>
</comment>
<keyword evidence="1" id="KW-0472">Membrane</keyword>
<feature type="transmembrane region" description="Helical" evidence="1">
    <location>
        <begin position="94"/>
        <end position="110"/>
    </location>
</feature>
<name>X0TS02_9ZZZZ</name>
<feature type="transmembrane region" description="Helical" evidence="1">
    <location>
        <begin position="122"/>
        <end position="147"/>
    </location>
</feature>
<gene>
    <name evidence="2" type="ORF">S01H1_21636</name>
</gene>
<reference evidence="2" key="1">
    <citation type="journal article" date="2014" name="Front. Microbiol.">
        <title>High frequency of phylogenetically diverse reductive dehalogenase-homologous genes in deep subseafloor sedimentary metagenomes.</title>
        <authorList>
            <person name="Kawai M."/>
            <person name="Futagami T."/>
            <person name="Toyoda A."/>
            <person name="Takaki Y."/>
            <person name="Nishi S."/>
            <person name="Hori S."/>
            <person name="Arai W."/>
            <person name="Tsubouchi T."/>
            <person name="Morono Y."/>
            <person name="Uchiyama I."/>
            <person name="Ito T."/>
            <person name="Fujiyama A."/>
            <person name="Inagaki F."/>
            <person name="Takami H."/>
        </authorList>
    </citation>
    <scope>NUCLEOTIDE SEQUENCE</scope>
    <source>
        <strain evidence="2">Expedition CK06-06</strain>
    </source>
</reference>
<protein>
    <recommendedName>
        <fullName evidence="3">DUF1761 domain-containing protein</fullName>
    </recommendedName>
</protein>
<feature type="non-terminal residue" evidence="2">
    <location>
        <position position="1"/>
    </location>
</feature>
<organism evidence="2">
    <name type="scientific">marine sediment metagenome</name>
    <dbReference type="NCBI Taxonomy" id="412755"/>
    <lineage>
        <taxon>unclassified sequences</taxon>
        <taxon>metagenomes</taxon>
        <taxon>ecological metagenomes</taxon>
    </lineage>
</organism>
<dbReference type="EMBL" id="BARS01012036">
    <property type="protein sequence ID" value="GAF96373.1"/>
    <property type="molecule type" value="Genomic_DNA"/>
</dbReference>
<evidence type="ECO:0000313" key="2">
    <source>
        <dbReference type="EMBL" id="GAF96373.1"/>
    </source>
</evidence>
<keyword evidence="1" id="KW-1133">Transmembrane helix</keyword>